<dbReference type="AlphaFoldDB" id="A0A916YRP2"/>
<reference evidence="1" key="1">
    <citation type="journal article" date="2014" name="Int. J. Syst. Evol. Microbiol.">
        <title>Complete genome sequence of Corynebacterium casei LMG S-19264T (=DSM 44701T), isolated from a smear-ripened cheese.</title>
        <authorList>
            <consortium name="US DOE Joint Genome Institute (JGI-PGF)"/>
            <person name="Walter F."/>
            <person name="Albersmeier A."/>
            <person name="Kalinowski J."/>
            <person name="Ruckert C."/>
        </authorList>
    </citation>
    <scope>NUCLEOTIDE SEQUENCE</scope>
    <source>
        <strain evidence="1">CGMCC 1.15958</strain>
    </source>
</reference>
<protein>
    <recommendedName>
        <fullName evidence="3">DUF1905 domain-containing protein</fullName>
    </recommendedName>
</protein>
<proteinExistence type="predicted"/>
<comment type="caution">
    <text evidence="1">The sequence shown here is derived from an EMBL/GenBank/DDBJ whole genome shotgun (WGS) entry which is preliminary data.</text>
</comment>
<dbReference type="Gene3D" id="2.40.30.100">
    <property type="entry name" value="AF2212/PG0164-like"/>
    <property type="match status" value="1"/>
</dbReference>
<keyword evidence="2" id="KW-1185">Reference proteome</keyword>
<evidence type="ECO:0008006" key="3">
    <source>
        <dbReference type="Google" id="ProtNLM"/>
    </source>
</evidence>
<dbReference type="Pfam" id="PF08922">
    <property type="entry name" value="DUF1905"/>
    <property type="match status" value="1"/>
</dbReference>
<evidence type="ECO:0000313" key="2">
    <source>
        <dbReference type="Proteomes" id="UP000609064"/>
    </source>
</evidence>
<dbReference type="Pfam" id="PF13376">
    <property type="entry name" value="OmdA"/>
    <property type="match status" value="1"/>
</dbReference>
<sequence length="164" mass="19201">MFIFMSNKVIHFKEIIKKMPPNPAGSWHYVDFPENTFEVFGRRGHIKIKGFINNQPFKSNLFPTGNGHHIITIPLKLQKQLGIKLHQEISLSIEEDFEEVSIEMPVELQEALDFDEEMAELFNKLSPANQKYQKMWVNSGKHTETRISRVVKIFERLRKGNNSF</sequence>
<reference evidence="1" key="2">
    <citation type="submission" date="2020-09" db="EMBL/GenBank/DDBJ databases">
        <authorList>
            <person name="Sun Q."/>
            <person name="Zhou Y."/>
        </authorList>
    </citation>
    <scope>NUCLEOTIDE SEQUENCE</scope>
    <source>
        <strain evidence="1">CGMCC 1.15958</strain>
    </source>
</reference>
<dbReference type="Proteomes" id="UP000609064">
    <property type="component" value="Unassembled WGS sequence"/>
</dbReference>
<accession>A0A916YRP2</accession>
<dbReference type="EMBL" id="BMKK01000004">
    <property type="protein sequence ID" value="GGD58264.1"/>
    <property type="molecule type" value="Genomic_DNA"/>
</dbReference>
<dbReference type="SUPFAM" id="SSF141694">
    <property type="entry name" value="AF2212/PG0164-like"/>
    <property type="match status" value="1"/>
</dbReference>
<name>A0A916YRP2_9BACT</name>
<gene>
    <name evidence="1" type="ORF">GCM10011514_22850</name>
</gene>
<dbReference type="InterPro" id="IPR015018">
    <property type="entry name" value="DUF1905"/>
</dbReference>
<organism evidence="1 2">
    <name type="scientific">Emticicia aquatilis</name>
    <dbReference type="NCBI Taxonomy" id="1537369"/>
    <lineage>
        <taxon>Bacteria</taxon>
        <taxon>Pseudomonadati</taxon>
        <taxon>Bacteroidota</taxon>
        <taxon>Cytophagia</taxon>
        <taxon>Cytophagales</taxon>
        <taxon>Leadbetterellaceae</taxon>
        <taxon>Emticicia</taxon>
    </lineage>
</organism>
<evidence type="ECO:0000313" key="1">
    <source>
        <dbReference type="EMBL" id="GGD58264.1"/>
    </source>
</evidence>
<dbReference type="InterPro" id="IPR037079">
    <property type="entry name" value="AF2212/PG0164-like_sf"/>
</dbReference>